<dbReference type="Gene3D" id="3.40.1190.20">
    <property type="match status" value="1"/>
</dbReference>
<dbReference type="AlphaFoldDB" id="E6PJ51"/>
<organism evidence="2">
    <name type="scientific">mine drainage metagenome</name>
    <dbReference type="NCBI Taxonomy" id="410659"/>
    <lineage>
        <taxon>unclassified sequences</taxon>
        <taxon>metagenomes</taxon>
        <taxon>ecological metagenomes</taxon>
    </lineage>
</organism>
<accession>E6PJ51</accession>
<dbReference type="InterPro" id="IPR013749">
    <property type="entry name" value="PM/HMP-P_kinase-1"/>
</dbReference>
<sequence length="319" mass="34282">MNGDRDEVLSYPLIGSIQNSVGMGFIGNQAFAAVAHGLGLRVVHAASMFASAHGGFSGRTTHYADPTNFRRDVRFLVEQEPRVILVGFLPKAIYVDIVAQALRDFSGIVVLDPVIGDGKKGLYVSEETARAIIELLLPVAQIVTPNRFEADVLSGGMGETVTEFGFLNALFDLGPKGIVVTSYERDPEKHRSRLLFTNGYNYARISAPYYPAYPAHGAGDVFAAAMACFVALGASPFAATLLATTLSSRAVANTSPYGGATVDPVAALDKWNPSGYQLDDQRTMGFCERSNVKSELMKATAIDAPRLKFAPPKHKILYG</sequence>
<dbReference type="Pfam" id="PF08543">
    <property type="entry name" value="Phos_pyr_kin"/>
    <property type="match status" value="1"/>
</dbReference>
<dbReference type="GO" id="GO:0008972">
    <property type="term" value="F:phosphomethylpyrimidine kinase activity"/>
    <property type="evidence" value="ECO:0007669"/>
    <property type="project" value="TreeGrafter"/>
</dbReference>
<dbReference type="EMBL" id="CABL01000019">
    <property type="protein sequence ID" value="CBH76493.1"/>
    <property type="molecule type" value="Genomic_DNA"/>
</dbReference>
<feature type="domain" description="Pyridoxamine kinase/Phosphomethylpyrimidine kinase" evidence="1">
    <location>
        <begin position="64"/>
        <end position="258"/>
    </location>
</feature>
<dbReference type="InterPro" id="IPR029056">
    <property type="entry name" value="Ribokinase-like"/>
</dbReference>
<name>E6PJ51_9ZZZZ</name>
<gene>
    <name evidence="2" type="ORF">CARN1_0973</name>
</gene>
<evidence type="ECO:0000259" key="1">
    <source>
        <dbReference type="Pfam" id="PF08543"/>
    </source>
</evidence>
<comment type="caution">
    <text evidence="2">The sequence shown here is derived from an EMBL/GenBank/DDBJ whole genome shotgun (WGS) entry which is preliminary data.</text>
</comment>
<keyword evidence="2" id="KW-0418">Kinase</keyword>
<dbReference type="GO" id="GO:0008902">
    <property type="term" value="F:hydroxymethylpyrimidine kinase activity"/>
    <property type="evidence" value="ECO:0007669"/>
    <property type="project" value="TreeGrafter"/>
</dbReference>
<dbReference type="EC" id="2.7.1.35" evidence="2"/>
<dbReference type="GO" id="GO:0005829">
    <property type="term" value="C:cytosol"/>
    <property type="evidence" value="ECO:0007669"/>
    <property type="project" value="TreeGrafter"/>
</dbReference>
<reference evidence="2" key="1">
    <citation type="submission" date="2009-10" db="EMBL/GenBank/DDBJ databases">
        <title>Diversity of trophic interactions inside an arsenic-rich microbial ecosystem.</title>
        <authorList>
            <person name="Bertin P.N."/>
            <person name="Heinrich-Salmeron A."/>
            <person name="Pelletier E."/>
            <person name="Goulhen-Chollet F."/>
            <person name="Arsene-Ploetze F."/>
            <person name="Gallien S."/>
            <person name="Calteau A."/>
            <person name="Vallenet D."/>
            <person name="Casiot C."/>
            <person name="Chane-Woon-Ming B."/>
            <person name="Giloteaux L."/>
            <person name="Barakat M."/>
            <person name="Bonnefoy V."/>
            <person name="Bruneel O."/>
            <person name="Chandler M."/>
            <person name="Cleiss J."/>
            <person name="Duran R."/>
            <person name="Elbaz-Poulichet F."/>
            <person name="Fonknechten N."/>
            <person name="Lauga B."/>
            <person name="Mornico D."/>
            <person name="Ortet P."/>
            <person name="Schaeffer C."/>
            <person name="Siguier P."/>
            <person name="Alexander Thil Smith A."/>
            <person name="Van Dorsselaer A."/>
            <person name="Weissenbach J."/>
            <person name="Medigue C."/>
            <person name="Le Paslier D."/>
        </authorList>
    </citation>
    <scope>NUCLEOTIDE SEQUENCE</scope>
</reference>
<evidence type="ECO:0000313" key="2">
    <source>
        <dbReference type="EMBL" id="CBH76493.1"/>
    </source>
</evidence>
<dbReference type="PANTHER" id="PTHR20858:SF17">
    <property type="entry name" value="HYDROXYMETHYLPYRIMIDINE_PHOSPHOMETHYLPYRIMIDINE KINASE THI20-RELATED"/>
    <property type="match status" value="1"/>
</dbReference>
<keyword evidence="2" id="KW-0808">Transferase</keyword>
<dbReference type="GO" id="GO:0009228">
    <property type="term" value="P:thiamine biosynthetic process"/>
    <property type="evidence" value="ECO:0007669"/>
    <property type="project" value="TreeGrafter"/>
</dbReference>
<protein>
    <submittedName>
        <fullName evidence="2">Putative Pyridoxal kinase</fullName>
        <ecNumber evidence="2">2.7.1.35</ecNumber>
    </submittedName>
</protein>
<proteinExistence type="predicted"/>
<dbReference type="GO" id="GO:0008478">
    <property type="term" value="F:pyridoxal kinase activity"/>
    <property type="evidence" value="ECO:0007669"/>
    <property type="project" value="UniProtKB-EC"/>
</dbReference>
<dbReference type="SUPFAM" id="SSF53613">
    <property type="entry name" value="Ribokinase-like"/>
    <property type="match status" value="1"/>
</dbReference>
<dbReference type="PANTHER" id="PTHR20858">
    <property type="entry name" value="PHOSPHOMETHYLPYRIMIDINE KINASE"/>
    <property type="match status" value="1"/>
</dbReference>